<dbReference type="VEuPathDB" id="FungiDB:PPTG_14201"/>
<feature type="domain" description="PiggyBac transposable element-derived protein" evidence="2">
    <location>
        <begin position="187"/>
        <end position="274"/>
    </location>
</feature>
<organism evidence="3">
    <name type="scientific">Phytophthora nicotianae</name>
    <name type="common">Potato buckeye rot agent</name>
    <name type="synonym">Phytophthora parasitica</name>
    <dbReference type="NCBI Taxonomy" id="4792"/>
    <lineage>
        <taxon>Eukaryota</taxon>
        <taxon>Sar</taxon>
        <taxon>Stramenopiles</taxon>
        <taxon>Oomycota</taxon>
        <taxon>Peronosporomycetes</taxon>
        <taxon>Peronosporales</taxon>
        <taxon>Peronosporaceae</taxon>
        <taxon>Phytophthora</taxon>
    </lineage>
</organism>
<evidence type="ECO:0000259" key="2">
    <source>
        <dbReference type="Pfam" id="PF13843"/>
    </source>
</evidence>
<name>W2HT39_PHYNI</name>
<dbReference type="VEuPathDB" id="FungiDB:PPTG_08822"/>
<dbReference type="Pfam" id="PF13843">
    <property type="entry name" value="DDE_Tnp_1_7"/>
    <property type="match status" value="1"/>
</dbReference>
<gene>
    <name evidence="3" type="ORF">L916_21668</name>
</gene>
<evidence type="ECO:0000313" key="3">
    <source>
        <dbReference type="EMBL" id="ETL24318.1"/>
    </source>
</evidence>
<feature type="region of interest" description="Disordered" evidence="1">
    <location>
        <begin position="1"/>
        <end position="74"/>
    </location>
</feature>
<dbReference type="Proteomes" id="UP000053864">
    <property type="component" value="Unassembled WGS sequence"/>
</dbReference>
<dbReference type="AlphaFoldDB" id="W2HT39"/>
<dbReference type="PANTHER" id="PTHR46599">
    <property type="entry name" value="PIGGYBAC TRANSPOSABLE ELEMENT-DERIVED PROTEIN 4"/>
    <property type="match status" value="1"/>
</dbReference>
<reference evidence="3" key="1">
    <citation type="submission" date="2013-11" db="EMBL/GenBank/DDBJ databases">
        <title>The Genome Sequence of Phytophthora parasitica CJ05E6.</title>
        <authorList>
            <consortium name="The Broad Institute Genomics Platform"/>
            <person name="Russ C."/>
            <person name="Tyler B."/>
            <person name="Panabieres F."/>
            <person name="Shan W."/>
            <person name="Tripathy S."/>
            <person name="Grunwald N."/>
            <person name="Machado M."/>
            <person name="Johnson C.S."/>
            <person name="Arredondo F."/>
            <person name="Hong C."/>
            <person name="Coffey M."/>
            <person name="Young S.K."/>
            <person name="Zeng Q."/>
            <person name="Gargeya S."/>
            <person name="Fitzgerald M."/>
            <person name="Abouelleil A."/>
            <person name="Alvarado L."/>
            <person name="Chapman S.B."/>
            <person name="Gainer-Dewar J."/>
            <person name="Goldberg J."/>
            <person name="Griggs A."/>
            <person name="Gujja S."/>
            <person name="Hansen M."/>
            <person name="Howarth C."/>
            <person name="Imamovic A."/>
            <person name="Ireland A."/>
            <person name="Larimer J."/>
            <person name="McCowan C."/>
            <person name="Murphy C."/>
            <person name="Pearson M."/>
            <person name="Poon T.W."/>
            <person name="Priest M."/>
            <person name="Roberts A."/>
            <person name="Saif S."/>
            <person name="Shea T."/>
            <person name="Sykes S."/>
            <person name="Wortman J."/>
            <person name="Nusbaum C."/>
            <person name="Birren B."/>
        </authorList>
    </citation>
    <scope>NUCLEOTIDE SEQUENCE [LARGE SCALE GENOMIC DNA]</scope>
    <source>
        <strain evidence="3">CJ05E6</strain>
    </source>
</reference>
<feature type="compositionally biased region" description="Acidic residues" evidence="1">
    <location>
        <begin position="57"/>
        <end position="74"/>
    </location>
</feature>
<protein>
    <recommendedName>
        <fullName evidence="2">PiggyBac transposable element-derived protein domain-containing protein</fullName>
    </recommendedName>
</protein>
<dbReference type="InterPro" id="IPR029526">
    <property type="entry name" value="PGBD"/>
</dbReference>
<evidence type="ECO:0000256" key="1">
    <source>
        <dbReference type="SAM" id="MobiDB-lite"/>
    </source>
</evidence>
<proteinExistence type="predicted"/>
<dbReference type="PANTHER" id="PTHR46599:SF3">
    <property type="entry name" value="PIGGYBAC TRANSPOSABLE ELEMENT-DERIVED PROTEIN 4"/>
    <property type="match status" value="1"/>
</dbReference>
<accession>W2HT39</accession>
<feature type="compositionally biased region" description="Basic and acidic residues" evidence="1">
    <location>
        <begin position="1"/>
        <end position="32"/>
    </location>
</feature>
<sequence length="378" mass="42050">MSESDKVELTHHDKDCSDASERSVDHEAKESEDTATSVGDLNIFLPGEQPEDFACLDSDDDTDGTTRFEEEEDLGPCEPAAEDYATAPDLHFDQQFLGSVGDIARGNVGKDVLKDIKGNGWNEPKHVTVYPFMDEPYESCAENWIEDDYPGIYTGEHGPTPAALVAAETPLVVVGGGGASPIAPKKKKFENHWKTTDEGAISRLCFNSFMTRGRFAHISRNLHFSSNADPRASTDRAWKLRHIIDVLKKPFQNNYVPPHVMAFDETMLPSSSPFNRMRVFEVYCVKRQMRNNSTPPVENSGPGAVVRNLRHVLGAAGPLDFRLIVADQFYHSVVLGMTMKSYSIGTLMMNKQGLCEAIFPAKKNNGRRASNKRQKKLH</sequence>
<dbReference type="EMBL" id="KI676878">
    <property type="protein sequence ID" value="ETL24318.1"/>
    <property type="molecule type" value="Genomic_DNA"/>
</dbReference>